<proteinExistence type="inferred from homology"/>
<feature type="transmembrane region" description="Helical" evidence="11">
    <location>
        <begin position="343"/>
        <end position="369"/>
    </location>
</feature>
<dbReference type="AlphaFoldDB" id="A0A3D8IRF7"/>
<dbReference type="InterPro" id="IPR001478">
    <property type="entry name" value="PDZ"/>
</dbReference>
<keyword evidence="14" id="KW-1185">Reference proteome</keyword>
<evidence type="ECO:0000256" key="4">
    <source>
        <dbReference type="ARBA" id="ARBA00022670"/>
    </source>
</evidence>
<dbReference type="GO" id="GO:0046872">
    <property type="term" value="F:metal ion binding"/>
    <property type="evidence" value="ECO:0007669"/>
    <property type="project" value="UniProtKB-KW"/>
</dbReference>
<evidence type="ECO:0000259" key="12">
    <source>
        <dbReference type="PROSITE" id="PS50106"/>
    </source>
</evidence>
<dbReference type="InterPro" id="IPR008915">
    <property type="entry name" value="Peptidase_M50"/>
</dbReference>
<dbReference type="RefSeq" id="WP_115570917.1">
    <property type="nucleotide sequence ID" value="NZ_NXLT01000003.1"/>
</dbReference>
<protein>
    <recommendedName>
        <fullName evidence="11">Zinc metalloprotease</fullName>
        <ecNumber evidence="11">3.4.24.-</ecNumber>
    </recommendedName>
</protein>
<keyword evidence="8 11" id="KW-1133">Transmembrane helix</keyword>
<dbReference type="PROSITE" id="PS50106">
    <property type="entry name" value="PDZ"/>
    <property type="match status" value="1"/>
</dbReference>
<dbReference type="InterPro" id="IPR004387">
    <property type="entry name" value="Pept_M50_Zn"/>
</dbReference>
<evidence type="ECO:0000256" key="2">
    <source>
        <dbReference type="ARBA" id="ARBA00004141"/>
    </source>
</evidence>
<comment type="similarity">
    <text evidence="3 11">Belongs to the peptidase M50B family.</text>
</comment>
<feature type="transmembrane region" description="Helical" evidence="11">
    <location>
        <begin position="302"/>
        <end position="323"/>
    </location>
</feature>
<dbReference type="Gene3D" id="2.30.42.10">
    <property type="match status" value="1"/>
</dbReference>
<dbReference type="GO" id="GO:0004222">
    <property type="term" value="F:metalloendopeptidase activity"/>
    <property type="evidence" value="ECO:0007669"/>
    <property type="project" value="InterPro"/>
</dbReference>
<evidence type="ECO:0000256" key="3">
    <source>
        <dbReference type="ARBA" id="ARBA00007931"/>
    </source>
</evidence>
<comment type="subcellular location">
    <subcellularLocation>
        <location evidence="2">Membrane</location>
        <topology evidence="2">Multi-pass membrane protein</topology>
    </subcellularLocation>
</comment>
<dbReference type="GO" id="GO:0006508">
    <property type="term" value="P:proteolysis"/>
    <property type="evidence" value="ECO:0007669"/>
    <property type="project" value="UniProtKB-KW"/>
</dbReference>
<evidence type="ECO:0000313" key="14">
    <source>
        <dbReference type="Proteomes" id="UP000256514"/>
    </source>
</evidence>
<keyword evidence="9 11" id="KW-0482">Metalloprotease</keyword>
<evidence type="ECO:0000313" key="13">
    <source>
        <dbReference type="EMBL" id="RDU67184.1"/>
    </source>
</evidence>
<evidence type="ECO:0000256" key="7">
    <source>
        <dbReference type="ARBA" id="ARBA00022833"/>
    </source>
</evidence>
<dbReference type="EC" id="3.4.24.-" evidence="11"/>
<dbReference type="PANTHER" id="PTHR42837:SF2">
    <property type="entry name" value="MEMBRANE METALLOPROTEASE ARASP2, CHLOROPLASTIC-RELATED"/>
    <property type="match status" value="1"/>
</dbReference>
<dbReference type="CDD" id="cd06163">
    <property type="entry name" value="S2P-M50_PDZ_RseP-like"/>
    <property type="match status" value="1"/>
</dbReference>
<evidence type="ECO:0000256" key="6">
    <source>
        <dbReference type="ARBA" id="ARBA00022801"/>
    </source>
</evidence>
<keyword evidence="4 13" id="KW-0645">Protease</keyword>
<evidence type="ECO:0000256" key="11">
    <source>
        <dbReference type="RuleBase" id="RU362031"/>
    </source>
</evidence>
<dbReference type="PANTHER" id="PTHR42837">
    <property type="entry name" value="REGULATOR OF SIGMA-E PROTEASE RSEP"/>
    <property type="match status" value="1"/>
</dbReference>
<evidence type="ECO:0000256" key="5">
    <source>
        <dbReference type="ARBA" id="ARBA00022692"/>
    </source>
</evidence>
<gene>
    <name evidence="13" type="primary">rseP</name>
    <name evidence="13" type="ORF">CQA54_04100</name>
</gene>
<accession>A0A3D8IRF7</accession>
<evidence type="ECO:0000256" key="10">
    <source>
        <dbReference type="ARBA" id="ARBA00023136"/>
    </source>
</evidence>
<evidence type="ECO:0000256" key="9">
    <source>
        <dbReference type="ARBA" id="ARBA00023049"/>
    </source>
</evidence>
<keyword evidence="6 11" id="KW-0378">Hydrolase</keyword>
<dbReference type="Proteomes" id="UP000256514">
    <property type="component" value="Unassembled WGS sequence"/>
</dbReference>
<keyword evidence="11" id="KW-0479">Metal-binding</keyword>
<dbReference type="InterPro" id="IPR036034">
    <property type="entry name" value="PDZ_sf"/>
</dbReference>
<evidence type="ECO:0000256" key="1">
    <source>
        <dbReference type="ARBA" id="ARBA00001947"/>
    </source>
</evidence>
<keyword evidence="7 11" id="KW-0862">Zinc</keyword>
<dbReference type="NCBIfam" id="TIGR00054">
    <property type="entry name" value="RIP metalloprotease RseP"/>
    <property type="match status" value="1"/>
</dbReference>
<feature type="domain" description="PDZ" evidence="12">
    <location>
        <begin position="152"/>
        <end position="206"/>
    </location>
</feature>
<keyword evidence="5 11" id="KW-0812">Transmembrane</keyword>
<comment type="cofactor">
    <cofactor evidence="1 11">
        <name>Zn(2+)</name>
        <dbReference type="ChEBI" id="CHEBI:29105"/>
    </cofactor>
</comment>
<dbReference type="SUPFAM" id="SSF50156">
    <property type="entry name" value="PDZ domain-like"/>
    <property type="match status" value="1"/>
</dbReference>
<dbReference type="SMART" id="SM00228">
    <property type="entry name" value="PDZ"/>
    <property type="match status" value="1"/>
</dbReference>
<feature type="transmembrane region" description="Helical" evidence="11">
    <location>
        <begin position="120"/>
        <end position="141"/>
    </location>
</feature>
<evidence type="ECO:0000256" key="8">
    <source>
        <dbReference type="ARBA" id="ARBA00022989"/>
    </source>
</evidence>
<reference evidence="13 14" key="1">
    <citation type="submission" date="2018-04" db="EMBL/GenBank/DDBJ databases">
        <title>Novel Campyloabacter and Helicobacter Species and Strains.</title>
        <authorList>
            <person name="Mannion A.J."/>
            <person name="Shen Z."/>
            <person name="Fox J.G."/>
        </authorList>
    </citation>
    <scope>NUCLEOTIDE SEQUENCE [LARGE SCALE GENOMIC DNA]</scope>
    <source>
        <strain evidence="13 14">MIT 12-6600</strain>
    </source>
</reference>
<name>A0A3D8IRF7_9HELI</name>
<dbReference type="OrthoDB" id="9782003at2"/>
<dbReference type="Pfam" id="PF02163">
    <property type="entry name" value="Peptidase_M50"/>
    <property type="match status" value="1"/>
</dbReference>
<dbReference type="EMBL" id="NXLT01000003">
    <property type="protein sequence ID" value="RDU67184.1"/>
    <property type="molecule type" value="Genomic_DNA"/>
</dbReference>
<keyword evidence="10 11" id="KW-0472">Membrane</keyword>
<dbReference type="CDD" id="cd23081">
    <property type="entry name" value="cpPDZ_EcRseP-like"/>
    <property type="match status" value="1"/>
</dbReference>
<organism evidence="13 14">
    <name type="scientific">Helicobacter equorum</name>
    <dbReference type="NCBI Taxonomy" id="361872"/>
    <lineage>
        <taxon>Bacteria</taxon>
        <taxon>Pseudomonadati</taxon>
        <taxon>Campylobacterota</taxon>
        <taxon>Epsilonproteobacteria</taxon>
        <taxon>Campylobacterales</taxon>
        <taxon>Helicobacteraceae</taxon>
        <taxon>Helicobacter</taxon>
    </lineage>
</organism>
<comment type="caution">
    <text evidence="13">The sequence shown here is derived from an EMBL/GenBank/DDBJ whole genome shotgun (WGS) entry which is preliminary data.</text>
</comment>
<dbReference type="GO" id="GO:0016020">
    <property type="term" value="C:membrane"/>
    <property type="evidence" value="ECO:0007669"/>
    <property type="project" value="UniProtKB-SubCell"/>
</dbReference>
<sequence length="378" mass="41591">MGLILSCIILAFFILFHELGHFLVARLCGVKVEVFSIGFGKKIFTFTYRGTQYAISAIPLGGYVQLKGQQEAFTQATQPKKESTNKGIIHSHFTEDLQAMRHSTLASADSYLAKSPIQRIAILLAGSFFNILLGFLLYLYVCLHGLESVPPIVGEVLDSTPAQEVRMMVGDRILAINGVEIRTWDELSKRVQDSKGEITLSVQRNLERMDIILTPHVMQSRNIFGEVIEHNAIGILATQQTQIIRYTGLQAITKAWEKTIEASRFIMQSLQKLLSGVVGVQNVSSIVGITHTMSAVAQSDMIAFLTLSALISINLGIFNLLPIPPLDGGHILLTLYQVIMRRSLHISIINGIVAVGLALLLGIMVLGIFNDINRIIAP</sequence>